<dbReference type="EMBL" id="CP002158">
    <property type="protein sequence ID" value="ADL25855.1"/>
    <property type="molecule type" value="Genomic_DNA"/>
</dbReference>
<evidence type="ECO:0000313" key="3">
    <source>
        <dbReference type="Proteomes" id="UP000000517"/>
    </source>
</evidence>
<evidence type="ECO:0000313" key="2">
    <source>
        <dbReference type="EMBL" id="ADL25855.1"/>
    </source>
</evidence>
<sequence length="188" mass="22294">MIFESGPWKEDLLSYRDKIIEYGSSKYFQNDDDDSDNAYSILEKSIFYSAFVIRKLVDCKTKLSDEADCYALKVEIFESKKYFDNMHHWISEDSHNWESSRRQTKQGTDVCNRLIHSVIFELTYNDDKSIEGFCVSSDENCDKCLYHVTMKDWLNYIDFISSDDISEFSAERTEKGIKYKKVRNKNLY</sequence>
<dbReference type="AlphaFoldDB" id="C9RQV4"/>
<reference evidence="2" key="3">
    <citation type="submission" date="2010-08" db="EMBL/GenBank/DDBJ databases">
        <authorList>
            <person name="Durkin A.S."/>
            <person name="Nelson K.E."/>
            <person name="Morrison M."/>
            <person name="Forsberg C.W."/>
            <person name="Wilson D.B."/>
            <person name="Russell J.B."/>
            <person name="Cann I.K.O."/>
            <person name="Mackie R.I."/>
            <person name="White B.A."/>
        </authorList>
    </citation>
    <scope>NUCLEOTIDE SEQUENCE</scope>
    <source>
        <strain evidence="2">S85</strain>
    </source>
</reference>
<dbReference type="RefSeq" id="WP_014546045.1">
    <property type="nucleotide sequence ID" value="NC_013410.1"/>
</dbReference>
<reference evidence="1 4" key="1">
    <citation type="submission" date="2009-10" db="EMBL/GenBank/DDBJ databases">
        <title>Complete sequence of Fibrobacter succinogenes subsp. succinogenes S85.</title>
        <authorList>
            <consortium name="US DOE Joint Genome Institute"/>
            <person name="Lucas S."/>
            <person name="Copeland A."/>
            <person name="Lapidus A."/>
            <person name="Glavina del Rio T."/>
            <person name="Tice H."/>
            <person name="Bruce D."/>
            <person name="Goodwin L."/>
            <person name="Pitluck S."/>
            <person name="Chertkov O."/>
            <person name="Detter J.C."/>
            <person name="Han C."/>
            <person name="Tapia R."/>
            <person name="Larimer F."/>
            <person name="Land M."/>
            <person name="Hauser L."/>
            <person name="Kyrpides N."/>
            <person name="Mikhailova N."/>
            <person name="Weimer P.J."/>
            <person name="Stevenson D.M."/>
            <person name="Boyum J."/>
            <person name="Brumm P.I."/>
            <person name="Mead D."/>
        </authorList>
    </citation>
    <scope>NUCLEOTIDE SEQUENCE [LARGE SCALE GENOMIC DNA]</scope>
    <source>
        <strain evidence="4">ATCC 19169 / S85</strain>
        <strain evidence="1">S85</strain>
    </source>
</reference>
<organism evidence="2 3">
    <name type="scientific">Fibrobacter succinogenes (strain ATCC 19169 / S85)</name>
    <dbReference type="NCBI Taxonomy" id="59374"/>
    <lineage>
        <taxon>Bacteria</taxon>
        <taxon>Pseudomonadati</taxon>
        <taxon>Fibrobacterota</taxon>
        <taxon>Fibrobacteria</taxon>
        <taxon>Fibrobacterales</taxon>
        <taxon>Fibrobacteraceae</taxon>
        <taxon>Fibrobacter</taxon>
    </lineage>
</organism>
<dbReference type="EMBL" id="CP001792">
    <property type="protein sequence ID" value="ACX74940.1"/>
    <property type="molecule type" value="Genomic_DNA"/>
</dbReference>
<evidence type="ECO:0000313" key="4">
    <source>
        <dbReference type="Proteomes" id="UP000001497"/>
    </source>
</evidence>
<dbReference type="OrthoDB" id="582074at2"/>
<dbReference type="Proteomes" id="UP000000517">
    <property type="component" value="Chromosome"/>
</dbReference>
<accession>C9RQV4</accession>
<reference evidence="3" key="2">
    <citation type="submission" date="2010-08" db="EMBL/GenBank/DDBJ databases">
        <title>Complete sequence of Fibrobacter succinogenes subsp. succinogenes S85.</title>
        <authorList>
            <person name="Durkin A.S."/>
            <person name="Nelson K.E."/>
            <person name="Morrison M."/>
            <person name="Forsberg C.W."/>
            <person name="Wilson D.B."/>
            <person name="Russell J.B."/>
            <person name="Cann I.K.O."/>
            <person name="Mackie R.I."/>
            <person name="White B.A."/>
        </authorList>
    </citation>
    <scope>NUCLEOTIDE SEQUENCE [LARGE SCALE GENOMIC DNA]</scope>
    <source>
        <strain evidence="3">ATCC 19169 / S85</strain>
    </source>
</reference>
<dbReference type="Proteomes" id="UP000001497">
    <property type="component" value="Chromosome"/>
</dbReference>
<name>C9RQV4_FIBSS</name>
<dbReference type="STRING" id="59374.FSU_1809"/>
<gene>
    <name evidence="1" type="ordered locus">Fisuc_1342</name>
    <name evidence="2" type="ordered locus">FSU_1809</name>
</gene>
<dbReference type="KEGG" id="fsc:FSU_1809"/>
<evidence type="ECO:0000313" key="1">
    <source>
        <dbReference type="EMBL" id="ACX74940.1"/>
    </source>
</evidence>
<keyword evidence="4" id="KW-1185">Reference proteome</keyword>
<proteinExistence type="predicted"/>
<protein>
    <submittedName>
        <fullName evidence="2">Uncharacterized protein</fullName>
    </submittedName>
</protein>
<dbReference type="HOGENOM" id="CLU_124845_0_0_0"/>
<dbReference type="KEGG" id="fsu:Fisuc_1342"/>